<gene>
    <name evidence="4" type="ORF">GCM10022414_35310</name>
</gene>
<dbReference type="SMART" id="SM00028">
    <property type="entry name" value="TPR"/>
    <property type="match status" value="5"/>
</dbReference>
<reference evidence="5" key="1">
    <citation type="journal article" date="2019" name="Int. J. Syst. Evol. Microbiol.">
        <title>The Global Catalogue of Microorganisms (GCM) 10K type strain sequencing project: providing services to taxonomists for standard genome sequencing and annotation.</title>
        <authorList>
            <consortium name="The Broad Institute Genomics Platform"/>
            <consortium name="The Broad Institute Genome Sequencing Center for Infectious Disease"/>
            <person name="Wu L."/>
            <person name="Ma J."/>
        </authorList>
    </citation>
    <scope>NUCLEOTIDE SEQUENCE [LARGE SCALE GENOMIC DNA]</scope>
    <source>
        <strain evidence="5">JCM 17304</strain>
    </source>
</reference>
<proteinExistence type="predicted"/>
<dbReference type="PANTHER" id="PTHR45586">
    <property type="entry name" value="TPR REPEAT-CONTAINING PROTEIN PA4667"/>
    <property type="match status" value="1"/>
</dbReference>
<dbReference type="Pfam" id="PF14559">
    <property type="entry name" value="TPR_19"/>
    <property type="match status" value="1"/>
</dbReference>
<evidence type="ECO:0000256" key="2">
    <source>
        <dbReference type="ARBA" id="ARBA00022803"/>
    </source>
</evidence>
<keyword evidence="3" id="KW-0732">Signal</keyword>
<feature type="chain" id="PRO_5045943711" evidence="3">
    <location>
        <begin position="22"/>
        <end position="573"/>
    </location>
</feature>
<keyword evidence="1" id="KW-0677">Repeat</keyword>
<evidence type="ECO:0000313" key="5">
    <source>
        <dbReference type="Proteomes" id="UP001500392"/>
    </source>
</evidence>
<dbReference type="Proteomes" id="UP001500392">
    <property type="component" value="Unassembled WGS sequence"/>
</dbReference>
<organism evidence="4 5">
    <name type="scientific">Zhongshania borealis</name>
    <dbReference type="NCBI Taxonomy" id="889488"/>
    <lineage>
        <taxon>Bacteria</taxon>
        <taxon>Pseudomonadati</taxon>
        <taxon>Pseudomonadota</taxon>
        <taxon>Gammaproteobacteria</taxon>
        <taxon>Cellvibrionales</taxon>
        <taxon>Spongiibacteraceae</taxon>
        <taxon>Zhongshania</taxon>
    </lineage>
</organism>
<feature type="signal peptide" evidence="3">
    <location>
        <begin position="1"/>
        <end position="21"/>
    </location>
</feature>
<dbReference type="Pfam" id="PF13432">
    <property type="entry name" value="TPR_16"/>
    <property type="match status" value="2"/>
</dbReference>
<dbReference type="InterPro" id="IPR051012">
    <property type="entry name" value="CellSynth/LPSAsmb/PSIAsmb"/>
</dbReference>
<dbReference type="RefSeq" id="WP_344938620.1">
    <property type="nucleotide sequence ID" value="NZ_BAABDM010000011.1"/>
</dbReference>
<evidence type="ECO:0000313" key="4">
    <source>
        <dbReference type="EMBL" id="GAA4105517.1"/>
    </source>
</evidence>
<dbReference type="PANTHER" id="PTHR45586:SF1">
    <property type="entry name" value="LIPOPOLYSACCHARIDE ASSEMBLY PROTEIN B"/>
    <property type="match status" value="1"/>
</dbReference>
<dbReference type="InterPro" id="IPR019734">
    <property type="entry name" value="TPR_rpt"/>
</dbReference>
<name>A0ABP7X5W7_9GAMM</name>
<dbReference type="PROSITE" id="PS51257">
    <property type="entry name" value="PROKAR_LIPOPROTEIN"/>
    <property type="match status" value="1"/>
</dbReference>
<accession>A0ABP7X5W7</accession>
<evidence type="ECO:0000256" key="3">
    <source>
        <dbReference type="SAM" id="SignalP"/>
    </source>
</evidence>
<keyword evidence="2" id="KW-0802">TPR repeat</keyword>
<dbReference type="Gene3D" id="1.25.40.10">
    <property type="entry name" value="Tetratricopeptide repeat domain"/>
    <property type="match status" value="3"/>
</dbReference>
<keyword evidence="5" id="KW-1185">Reference proteome</keyword>
<dbReference type="SUPFAM" id="SSF48452">
    <property type="entry name" value="TPR-like"/>
    <property type="match status" value="2"/>
</dbReference>
<protein>
    <submittedName>
        <fullName evidence="4">Tetratricopeptide repeat protein</fullName>
    </submittedName>
</protein>
<dbReference type="InterPro" id="IPR011990">
    <property type="entry name" value="TPR-like_helical_dom_sf"/>
</dbReference>
<dbReference type="EMBL" id="BAABDM010000011">
    <property type="protein sequence ID" value="GAA4105517.1"/>
    <property type="molecule type" value="Genomic_DNA"/>
</dbReference>
<comment type="caution">
    <text evidence="4">The sequence shown here is derived from an EMBL/GenBank/DDBJ whole genome shotgun (WGS) entry which is preliminary data.</text>
</comment>
<sequence>MRSAFPYLLITMALLCGCASVGPEHENEATIVASADTQNNKPATRAFPEDTFFDLLVAEMALRYQDLDTALDNYSYQADKTGDLGVITTAARLAQYLNRDDVAQTYALQWLKYEPENAEAHYILASSLSRSQRPLDAFPHMTKVMELGGESNFAALAATVLSRTEDEQRDFLQLLNTQLERHPGDNSLKIAKALMLQYQKQEAAALALIQQVLSDEPDNPHALLIETRTLAQLGRDDEALARLRYAVDQNPNHKRLRHDLARRLVKTDLFQAKAQYELLLRQNPADSDLLLELMLINRELSNTSEAAKQLESLSDTPAHSSRAHYVLGRLAEDDRNWQEAMAHYEQATTEPEFVPASQRLASISLSVDGAEKTLTRLQTLRERLPEHASLIALLEAEILRKEAQYQRGYDLLSKALNNTPDDEQLRYARSLFSEKLGDLSGLEMDLRHIIDRDPENAAALNALGYSLANLSSRLGEAENFVKRALALEPEDPAIIDSYGWILFLKGDIHSAVKVLERAYNKSQDHEIASHFGEALWASGDQQRAKTVWKAGLKDTPNSPIIYDTLRRLNLFND</sequence>
<evidence type="ECO:0000256" key="1">
    <source>
        <dbReference type="ARBA" id="ARBA00022737"/>
    </source>
</evidence>